<evidence type="ECO:0000259" key="1">
    <source>
        <dbReference type="PROSITE" id="PS50925"/>
    </source>
</evidence>
<gene>
    <name evidence="2" type="ORF">IX91_16155</name>
    <name evidence="3" type="ORF">VITU9109_09427</name>
</gene>
<dbReference type="GeneID" id="23446261"/>
<dbReference type="EMBL" id="CP009355">
    <property type="protein sequence ID" value="AIW15631.1"/>
    <property type="molecule type" value="Genomic_DNA"/>
</dbReference>
<dbReference type="InterPro" id="IPR036046">
    <property type="entry name" value="Acylphosphatase-like_dom_sf"/>
</dbReference>
<dbReference type="SUPFAM" id="SSF54975">
    <property type="entry name" value="Acylphosphatase/BLUF domain-like"/>
    <property type="match status" value="1"/>
</dbReference>
<keyword evidence="4" id="KW-1185">Reference proteome</keyword>
<proteinExistence type="predicted"/>
<accession>F9T3Q3</accession>
<dbReference type="GO" id="GO:0071949">
    <property type="term" value="F:FAD binding"/>
    <property type="evidence" value="ECO:0007669"/>
    <property type="project" value="InterPro"/>
</dbReference>
<protein>
    <submittedName>
        <fullName evidence="3">BLUF domain-containing protein</fullName>
    </submittedName>
    <submittedName>
        <fullName evidence="2">Blue light sensor protein</fullName>
    </submittedName>
</protein>
<feature type="domain" description="BLUF" evidence="1">
    <location>
        <begin position="3"/>
        <end position="94"/>
    </location>
</feature>
<dbReference type="STRING" id="1051646.IX91_16155"/>
<dbReference type="EMBL" id="AFWI01000101">
    <property type="protein sequence ID" value="EGU56983.1"/>
    <property type="molecule type" value="Genomic_DNA"/>
</dbReference>
<organism evidence="2 5">
    <name type="scientific">Vibrio tubiashii ATCC 19109</name>
    <dbReference type="NCBI Taxonomy" id="1051646"/>
    <lineage>
        <taxon>Bacteria</taxon>
        <taxon>Pseudomonadati</taxon>
        <taxon>Pseudomonadota</taxon>
        <taxon>Gammaproteobacteria</taxon>
        <taxon>Vibrionales</taxon>
        <taxon>Vibrionaceae</taxon>
        <taxon>Vibrio</taxon>
        <taxon>Vibrio oreintalis group</taxon>
    </lineage>
</organism>
<name>F9T3Q3_9VIBR</name>
<dbReference type="Proteomes" id="UP000003836">
    <property type="component" value="Unassembled WGS sequence"/>
</dbReference>
<reference evidence="3" key="1">
    <citation type="submission" date="2011-08" db="EMBL/GenBank/DDBJ databases">
        <authorList>
            <person name="Hoffman M."/>
            <person name="Strain E.A."/>
            <person name="Brown E."/>
            <person name="Allard M.W."/>
        </authorList>
    </citation>
    <scope>NUCLEOTIDE SEQUENCE</scope>
    <source>
        <strain evidence="3">ATCC 19109</strain>
    </source>
</reference>
<sequence>MDLIKLIYVSTVSKEFELTSFEDIMNSAQGNNGEHEVTGILYFNQHYFIQYLEGSEENVESTYRRIQKDKRHCNVTLLDKSSIENRQFSGWSMAYLLQSEILKTLNFYFMDSPEFNPYRLDAQSANELITELRSHLPLAYLHSDALSKTYR</sequence>
<dbReference type="HOGENOM" id="CLU_097099_1_1_6"/>
<dbReference type="eggNOG" id="COG3431">
    <property type="taxonomic scope" value="Bacteria"/>
</dbReference>
<reference evidence="3 4" key="2">
    <citation type="journal article" date="2012" name="Int. J. Syst. Evol. Microbiol.">
        <title>Vibrio caribbeanicus sp. nov., isolated from the marine sponge Scleritoderma cyanea.</title>
        <authorList>
            <person name="Hoffmann M."/>
            <person name="Monday S.R."/>
            <person name="Allard M.W."/>
            <person name="Strain E.A."/>
            <person name="Whittaker P."/>
            <person name="Naum M."/>
            <person name="McCarthy P.J."/>
            <person name="Lopez J.V."/>
            <person name="Fischer M."/>
            <person name="Brown E.W."/>
        </authorList>
    </citation>
    <scope>NUCLEOTIDE SEQUENCE [LARGE SCALE GENOMIC DNA]</scope>
    <source>
        <strain evidence="3 4">ATCC 19109</strain>
    </source>
</reference>
<dbReference type="KEGG" id="vtu:IX91_16155"/>
<dbReference type="RefSeq" id="WP_004744136.1">
    <property type="nucleotide sequence ID" value="NZ_AFWI01000101.1"/>
</dbReference>
<dbReference type="PATRIC" id="fig|1051646.9.peg.3142"/>
<evidence type="ECO:0000313" key="2">
    <source>
        <dbReference type="EMBL" id="AIW15631.1"/>
    </source>
</evidence>
<dbReference type="Gene3D" id="3.30.70.100">
    <property type="match status" value="1"/>
</dbReference>
<dbReference type="Proteomes" id="UP000030071">
    <property type="component" value="Chromosome 2"/>
</dbReference>
<evidence type="ECO:0000313" key="5">
    <source>
        <dbReference type="Proteomes" id="UP000030071"/>
    </source>
</evidence>
<dbReference type="GO" id="GO:0009882">
    <property type="term" value="F:blue light photoreceptor activity"/>
    <property type="evidence" value="ECO:0007669"/>
    <property type="project" value="InterPro"/>
</dbReference>
<reference evidence="2 5" key="3">
    <citation type="submission" date="2014-08" db="EMBL/GenBank/DDBJ databases">
        <title>First Complete Genome Sequence of the Shellfish Pathogen Vibrio tubiashii.</title>
        <authorList>
            <person name="Richards G.P."/>
            <person name="Needleman D.S."/>
            <person name="Watson M.A."/>
            <person name="Bono J.L."/>
        </authorList>
    </citation>
    <scope>NUCLEOTIDE SEQUENCE [LARGE SCALE GENOMIC DNA]</scope>
    <source>
        <strain evidence="2 5">ATCC 19109</strain>
    </source>
</reference>
<dbReference type="AlphaFoldDB" id="F9T3Q3"/>
<dbReference type="SMART" id="SM01034">
    <property type="entry name" value="BLUF"/>
    <property type="match status" value="1"/>
</dbReference>
<evidence type="ECO:0000313" key="3">
    <source>
        <dbReference type="EMBL" id="EGU56983.1"/>
    </source>
</evidence>
<dbReference type="InterPro" id="IPR007024">
    <property type="entry name" value="BLUF_domain"/>
</dbReference>
<dbReference type="Pfam" id="PF04940">
    <property type="entry name" value="BLUF"/>
    <property type="match status" value="1"/>
</dbReference>
<evidence type="ECO:0000313" key="4">
    <source>
        <dbReference type="Proteomes" id="UP000003836"/>
    </source>
</evidence>
<dbReference type="PROSITE" id="PS50925">
    <property type="entry name" value="BLUF"/>
    <property type="match status" value="1"/>
</dbReference>